<proteinExistence type="predicted"/>
<gene>
    <name evidence="1" type="ORF">AMS66_30620</name>
</gene>
<protein>
    <submittedName>
        <fullName evidence="1">Uncharacterized protein</fullName>
    </submittedName>
</protein>
<organism evidence="1 2">
    <name type="scientific">Paenibacillus xylanivorans</name>
    <dbReference type="NCBI Taxonomy" id="1705561"/>
    <lineage>
        <taxon>Bacteria</taxon>
        <taxon>Bacillati</taxon>
        <taxon>Bacillota</taxon>
        <taxon>Bacilli</taxon>
        <taxon>Bacillales</taxon>
        <taxon>Paenibacillaceae</taxon>
        <taxon>Paenibacillus</taxon>
    </lineage>
</organism>
<comment type="caution">
    <text evidence="1">The sequence shown here is derived from an EMBL/GenBank/DDBJ whole genome shotgun (WGS) entry which is preliminary data.</text>
</comment>
<dbReference type="InterPro" id="IPR058600">
    <property type="entry name" value="YhjD-like"/>
</dbReference>
<dbReference type="Pfam" id="PF26325">
    <property type="entry name" value="YhjD"/>
    <property type="match status" value="1"/>
</dbReference>
<accession>A0A0N0C2D5</accession>
<keyword evidence="2" id="KW-1185">Reference proteome</keyword>
<dbReference type="AlphaFoldDB" id="A0A0N0C2D5"/>
<evidence type="ECO:0000313" key="2">
    <source>
        <dbReference type="Proteomes" id="UP000037688"/>
    </source>
</evidence>
<reference evidence="1 2" key="1">
    <citation type="submission" date="2015-08" db="EMBL/GenBank/DDBJ databases">
        <title>Draft genome sequence of cellulolytic and xylanolytic Paenibacillus sp. A59, isolated from a decaying forest soil from Patagonia, Argentina.</title>
        <authorList>
            <person name="Ghio S."/>
            <person name="Caceres A.M."/>
            <person name="Talia P."/>
            <person name="Grasso D."/>
            <person name="Campos E."/>
        </authorList>
    </citation>
    <scope>NUCLEOTIDE SEQUENCE [LARGE SCALE GENOMIC DNA]</scope>
    <source>
        <strain evidence="1 2">A59</strain>
    </source>
</reference>
<name>A0A0N0C2D5_9BACL</name>
<sequence length="128" mass="15121">MSSSPSAPSPADEDHRLIKSMVVRTLLLDVLERDIRTLDTLQLKMPEVYILSLTRIQNEVLKEMLTLRKQMRTRGVKVLEEKRQVDGIETQYLCRGYLQRFYMLWTFARNEVKKELSRHLDMDLAQPL</sequence>
<dbReference type="EMBL" id="LITU01000083">
    <property type="protein sequence ID" value="KOY12745.1"/>
    <property type="molecule type" value="Genomic_DNA"/>
</dbReference>
<dbReference type="RefSeq" id="WP_053784362.1">
    <property type="nucleotide sequence ID" value="NZ_LITU01000083.1"/>
</dbReference>
<evidence type="ECO:0000313" key="1">
    <source>
        <dbReference type="EMBL" id="KOY12745.1"/>
    </source>
</evidence>
<dbReference type="Proteomes" id="UP000037688">
    <property type="component" value="Unassembled WGS sequence"/>
</dbReference>
<dbReference type="PATRIC" id="fig|1705561.3.peg.6481"/>
<dbReference type="OrthoDB" id="2910298at2"/>